<comment type="caution">
    <text evidence="2">The sequence shown here is derived from an EMBL/GenBank/DDBJ whole genome shotgun (WGS) entry which is preliminary data.</text>
</comment>
<reference evidence="2 3" key="1">
    <citation type="submission" date="2024-04" db="EMBL/GenBank/DDBJ databases">
        <title>Three lactobacilli isolated from voided urine samples from females with type 2 diabetes.</title>
        <authorList>
            <person name="Kula A."/>
            <person name="Stegman N."/>
            <person name="Putonti C."/>
        </authorList>
    </citation>
    <scope>NUCLEOTIDE SEQUENCE [LARGE SCALE GENOMIC DNA]</scope>
    <source>
        <strain evidence="2 3">1855</strain>
    </source>
</reference>
<dbReference type="InterPro" id="IPR029478">
    <property type="entry name" value="TM1586_NiRdase"/>
</dbReference>
<dbReference type="Pfam" id="PF14512">
    <property type="entry name" value="TM1586_NiRdase"/>
    <property type="match status" value="1"/>
</dbReference>
<dbReference type="Proteomes" id="UP001385848">
    <property type="component" value="Unassembled WGS sequence"/>
</dbReference>
<evidence type="ECO:0000259" key="1">
    <source>
        <dbReference type="Pfam" id="PF14512"/>
    </source>
</evidence>
<dbReference type="GeneID" id="31742560"/>
<sequence>MFKRLFLERIDKLNSSHNLTMKVVFDDNSSLSLLGKFILSQNAQNFIVLAGSDSQQEGLGYCAANLMLFLQSIGLNSWFVGGTYNRKRLESKYHENVYGVVVFGYGIDDGKNHKSKSFTQVSQSDNENNWFKQGVEAALKAPTVLNKQNFKFYLTDGVVKLEVKESPYAKLELGILSYFFELASGMKIDNYYIK</sequence>
<dbReference type="EMBL" id="JBBVUL010000028">
    <property type="protein sequence ID" value="MEL0566048.1"/>
    <property type="molecule type" value="Genomic_DNA"/>
</dbReference>
<gene>
    <name evidence="2" type="ORF">AAC431_09050</name>
</gene>
<dbReference type="InterPro" id="IPR000415">
    <property type="entry name" value="Nitroreductase-like"/>
</dbReference>
<evidence type="ECO:0000313" key="2">
    <source>
        <dbReference type="EMBL" id="MEL0566048.1"/>
    </source>
</evidence>
<keyword evidence="3" id="KW-1185">Reference proteome</keyword>
<name>A0ABU9FKF1_LACJE</name>
<proteinExistence type="predicted"/>
<dbReference type="Gene3D" id="3.40.109.10">
    <property type="entry name" value="NADH Oxidase"/>
    <property type="match status" value="1"/>
</dbReference>
<feature type="domain" description="Putative nitroreductase TM1586" evidence="1">
    <location>
        <begin position="7"/>
        <end position="184"/>
    </location>
</feature>
<protein>
    <submittedName>
        <fullName evidence="2">Nitroreductase family protein</fullName>
    </submittedName>
</protein>
<evidence type="ECO:0000313" key="3">
    <source>
        <dbReference type="Proteomes" id="UP001385848"/>
    </source>
</evidence>
<dbReference type="RefSeq" id="WP_006588039.1">
    <property type="nucleotide sequence ID" value="NZ_CATOUV010000001.1"/>
</dbReference>
<dbReference type="SUPFAM" id="SSF55469">
    <property type="entry name" value="FMN-dependent nitroreductase-like"/>
    <property type="match status" value="1"/>
</dbReference>
<organism evidence="2 3">
    <name type="scientific">Lactobacillus jensenii</name>
    <dbReference type="NCBI Taxonomy" id="109790"/>
    <lineage>
        <taxon>Bacteria</taxon>
        <taxon>Bacillati</taxon>
        <taxon>Bacillota</taxon>
        <taxon>Bacilli</taxon>
        <taxon>Lactobacillales</taxon>
        <taxon>Lactobacillaceae</taxon>
        <taxon>Lactobacillus</taxon>
    </lineage>
</organism>
<accession>A0ABU9FKF1</accession>